<proteinExistence type="predicted"/>
<accession>A0A1X1Y6Z0</accession>
<evidence type="ECO:0000313" key="2">
    <source>
        <dbReference type="Proteomes" id="UP000466396"/>
    </source>
</evidence>
<dbReference type="EMBL" id="AP022581">
    <property type="protein sequence ID" value="BBX96322.1"/>
    <property type="molecule type" value="Genomic_DNA"/>
</dbReference>
<sequence length="80" mass="9044">MRDKLVGAHGEDAQGLIMYTTDGDRLTLSSELTPPNGRTLHSWLLWVRVGRADSQAALEPVAGFWFVCGRLSTCRRWTRR</sequence>
<protein>
    <submittedName>
        <fullName evidence="1">Uncharacterized protein</fullName>
    </submittedName>
</protein>
<evidence type="ECO:0000313" key="1">
    <source>
        <dbReference type="EMBL" id="BBX96322.1"/>
    </source>
</evidence>
<dbReference type="AlphaFoldDB" id="A0A1X1Y6Z0"/>
<dbReference type="STRING" id="169765.AWC15_21280"/>
<reference evidence="1 2" key="1">
    <citation type="journal article" date="2019" name="Emerg. Microbes Infect.">
        <title>Comprehensive subspecies identification of 175 nontuberculous mycobacteria species based on 7547 genomic profiles.</title>
        <authorList>
            <person name="Matsumoto Y."/>
            <person name="Kinjo T."/>
            <person name="Motooka D."/>
            <person name="Nabeya D."/>
            <person name="Jung N."/>
            <person name="Uechi K."/>
            <person name="Horii T."/>
            <person name="Iida T."/>
            <person name="Fujita J."/>
            <person name="Nakamura S."/>
        </authorList>
    </citation>
    <scope>NUCLEOTIDE SEQUENCE [LARGE SCALE GENOMIC DNA]</scope>
    <source>
        <strain evidence="1 2">JCM 15657</strain>
    </source>
</reference>
<keyword evidence="2" id="KW-1185">Reference proteome</keyword>
<organism evidence="1 2">
    <name type="scientific">Mycobacterium lacus</name>
    <dbReference type="NCBI Taxonomy" id="169765"/>
    <lineage>
        <taxon>Bacteria</taxon>
        <taxon>Bacillati</taxon>
        <taxon>Actinomycetota</taxon>
        <taxon>Actinomycetes</taxon>
        <taxon>Mycobacteriales</taxon>
        <taxon>Mycobacteriaceae</taxon>
        <taxon>Mycobacterium</taxon>
    </lineage>
</organism>
<gene>
    <name evidence="1" type="ORF">MLAC_16160</name>
</gene>
<name>A0A1X1Y6Z0_9MYCO</name>
<dbReference type="KEGG" id="mlj:MLAC_16160"/>
<dbReference type="Proteomes" id="UP000466396">
    <property type="component" value="Chromosome"/>
</dbReference>